<dbReference type="InterPro" id="IPR046348">
    <property type="entry name" value="SIS_dom_sf"/>
</dbReference>
<protein>
    <submittedName>
        <fullName evidence="6">MurR/RpiR family transcriptional regulator</fullName>
    </submittedName>
</protein>
<dbReference type="Pfam" id="PF01380">
    <property type="entry name" value="SIS"/>
    <property type="match status" value="1"/>
</dbReference>
<dbReference type="InterPro" id="IPR036388">
    <property type="entry name" value="WH-like_DNA-bd_sf"/>
</dbReference>
<accession>A0ABY4GRU1</accession>
<dbReference type="PROSITE" id="PS51071">
    <property type="entry name" value="HTH_RPIR"/>
    <property type="match status" value="1"/>
</dbReference>
<feature type="domain" description="HTH rpiR-type" evidence="4">
    <location>
        <begin position="1"/>
        <end position="75"/>
    </location>
</feature>
<evidence type="ECO:0000259" key="4">
    <source>
        <dbReference type="PROSITE" id="PS51071"/>
    </source>
</evidence>
<evidence type="ECO:0000256" key="3">
    <source>
        <dbReference type="ARBA" id="ARBA00023163"/>
    </source>
</evidence>
<dbReference type="PROSITE" id="PS51464">
    <property type="entry name" value="SIS"/>
    <property type="match status" value="1"/>
</dbReference>
<dbReference type="SUPFAM" id="SSF53697">
    <property type="entry name" value="SIS domain"/>
    <property type="match status" value="1"/>
</dbReference>
<gene>
    <name evidence="6" type="ORF">MUN87_08945</name>
</gene>
<dbReference type="InterPro" id="IPR035472">
    <property type="entry name" value="RpiR-like_SIS"/>
</dbReference>
<evidence type="ECO:0000256" key="2">
    <source>
        <dbReference type="ARBA" id="ARBA00023125"/>
    </source>
</evidence>
<dbReference type="EMBL" id="CP095071">
    <property type="protein sequence ID" value="UOQ86989.1"/>
    <property type="molecule type" value="Genomic_DNA"/>
</dbReference>
<dbReference type="InterPro" id="IPR000281">
    <property type="entry name" value="HTH_RpiR"/>
</dbReference>
<sequence>MLINKMKYMKDLTNQEIHIVEYILHNPETVFKLTASELAKLTYTSSPTIVRLCKKLGTKGFPDFQLQFALEYKESDLTNKIKSEDDQDKNELQSKIDSLPYIYEEAVIETRKHFNISELTEIIDWLRDAHRIDIYGVDANYYIAQQVCAKWNEIGVHAMSHNSVNYHLLNNARDNQTTVSFVISHTGTNNAIIDIAKKIKPTNQKVISITGSQDNDLARIADKNIQSYYNNKIAHLVKLTNIITTQYIFDVLYLGLLNK</sequence>
<dbReference type="Pfam" id="PF01418">
    <property type="entry name" value="HTH_6"/>
    <property type="match status" value="1"/>
</dbReference>
<keyword evidence="1" id="KW-0805">Transcription regulation</keyword>
<evidence type="ECO:0000313" key="7">
    <source>
        <dbReference type="Proteomes" id="UP000831537"/>
    </source>
</evidence>
<dbReference type="PANTHER" id="PTHR30514:SF1">
    <property type="entry name" value="HTH-TYPE TRANSCRIPTIONAL REGULATOR HEXR-RELATED"/>
    <property type="match status" value="1"/>
</dbReference>
<dbReference type="PANTHER" id="PTHR30514">
    <property type="entry name" value="GLUCOKINASE"/>
    <property type="match status" value="1"/>
</dbReference>
<dbReference type="InterPro" id="IPR047640">
    <property type="entry name" value="RpiR-like"/>
</dbReference>
<dbReference type="InterPro" id="IPR009057">
    <property type="entry name" value="Homeodomain-like_sf"/>
</dbReference>
<dbReference type="CDD" id="cd05013">
    <property type="entry name" value="SIS_RpiR"/>
    <property type="match status" value="1"/>
</dbReference>
<dbReference type="InterPro" id="IPR001347">
    <property type="entry name" value="SIS_dom"/>
</dbReference>
<keyword evidence="7" id="KW-1185">Reference proteome</keyword>
<dbReference type="Proteomes" id="UP000831537">
    <property type="component" value="Chromosome"/>
</dbReference>
<keyword evidence="3" id="KW-0804">Transcription</keyword>
<name>A0ABY4GRU1_9BACI</name>
<proteinExistence type="predicted"/>
<dbReference type="Gene3D" id="1.10.10.10">
    <property type="entry name" value="Winged helix-like DNA-binding domain superfamily/Winged helix DNA-binding domain"/>
    <property type="match status" value="1"/>
</dbReference>
<dbReference type="RefSeq" id="WP_244747412.1">
    <property type="nucleotide sequence ID" value="NZ_CP095071.1"/>
</dbReference>
<dbReference type="Gene3D" id="3.40.50.10490">
    <property type="entry name" value="Glucose-6-phosphate isomerase like protein, domain 1"/>
    <property type="match status" value="1"/>
</dbReference>
<reference evidence="6 7" key="1">
    <citation type="submission" date="2022-04" db="EMBL/GenBank/DDBJ databases">
        <title>Gracilibacillus sp. isolated from saltern.</title>
        <authorList>
            <person name="Won M."/>
            <person name="Lee C.-M."/>
            <person name="Woen H.-Y."/>
            <person name="Kwon S.-W."/>
        </authorList>
    </citation>
    <scope>NUCLEOTIDE SEQUENCE [LARGE SCALE GENOMIC DNA]</scope>
    <source>
        <strain evidence="6 7">SSPM10-3</strain>
    </source>
</reference>
<evidence type="ECO:0000313" key="6">
    <source>
        <dbReference type="EMBL" id="UOQ86989.1"/>
    </source>
</evidence>
<organism evidence="6 7">
    <name type="scientific">Gracilibacillus salinarum</name>
    <dbReference type="NCBI Taxonomy" id="2932255"/>
    <lineage>
        <taxon>Bacteria</taxon>
        <taxon>Bacillati</taxon>
        <taxon>Bacillota</taxon>
        <taxon>Bacilli</taxon>
        <taxon>Bacillales</taxon>
        <taxon>Bacillaceae</taxon>
        <taxon>Gracilibacillus</taxon>
    </lineage>
</organism>
<keyword evidence="2" id="KW-0238">DNA-binding</keyword>
<evidence type="ECO:0000256" key="1">
    <source>
        <dbReference type="ARBA" id="ARBA00023015"/>
    </source>
</evidence>
<dbReference type="SUPFAM" id="SSF46689">
    <property type="entry name" value="Homeodomain-like"/>
    <property type="match status" value="1"/>
</dbReference>
<evidence type="ECO:0000259" key="5">
    <source>
        <dbReference type="PROSITE" id="PS51464"/>
    </source>
</evidence>
<feature type="domain" description="SIS" evidence="5">
    <location>
        <begin position="122"/>
        <end position="259"/>
    </location>
</feature>